<dbReference type="FunFam" id="3.30.160.60:FF:000256">
    <property type="entry name" value="PLAG1 like zinc finger 2"/>
    <property type="match status" value="1"/>
</dbReference>
<dbReference type="PROSITE" id="PS50157">
    <property type="entry name" value="ZINC_FINGER_C2H2_2"/>
    <property type="match status" value="7"/>
</dbReference>
<dbReference type="GO" id="GO:0001228">
    <property type="term" value="F:DNA-binding transcription activator activity, RNA polymerase II-specific"/>
    <property type="evidence" value="ECO:0007669"/>
    <property type="project" value="TreeGrafter"/>
</dbReference>
<feature type="domain" description="C2H2-type" evidence="14">
    <location>
        <begin position="330"/>
        <end position="357"/>
    </location>
</feature>
<evidence type="ECO:0000256" key="7">
    <source>
        <dbReference type="ARBA" id="ARBA00023015"/>
    </source>
</evidence>
<dbReference type="InterPro" id="IPR036236">
    <property type="entry name" value="Znf_C2H2_sf"/>
</dbReference>
<feature type="domain" description="C2H2-type" evidence="14">
    <location>
        <begin position="358"/>
        <end position="386"/>
    </location>
</feature>
<feature type="domain" description="C2H2-type" evidence="14">
    <location>
        <begin position="236"/>
        <end position="263"/>
    </location>
</feature>
<dbReference type="Pfam" id="PF13894">
    <property type="entry name" value="zf-C2H2_4"/>
    <property type="match status" value="1"/>
</dbReference>
<dbReference type="Pfam" id="PF00096">
    <property type="entry name" value="zf-C2H2"/>
    <property type="match status" value="2"/>
</dbReference>
<dbReference type="PANTHER" id="PTHR24399">
    <property type="entry name" value="ZINC FINGER AND BTB DOMAIN-CONTAINING"/>
    <property type="match status" value="1"/>
</dbReference>
<feature type="compositionally biased region" description="Low complexity" evidence="13">
    <location>
        <begin position="117"/>
        <end position="133"/>
    </location>
</feature>
<feature type="compositionally biased region" description="Polar residues" evidence="13">
    <location>
        <begin position="166"/>
        <end position="175"/>
    </location>
</feature>
<reference evidence="15" key="1">
    <citation type="submission" date="2022-01" db="EMBL/GenBank/DDBJ databases">
        <authorList>
            <person name="King R."/>
        </authorList>
    </citation>
    <scope>NUCLEOTIDE SEQUENCE</scope>
</reference>
<dbReference type="GO" id="GO:0000978">
    <property type="term" value="F:RNA polymerase II cis-regulatory region sequence-specific DNA binding"/>
    <property type="evidence" value="ECO:0007669"/>
    <property type="project" value="TreeGrafter"/>
</dbReference>
<keyword evidence="9" id="KW-0010">Activator</keyword>
<dbReference type="GO" id="GO:0008270">
    <property type="term" value="F:zinc ion binding"/>
    <property type="evidence" value="ECO:0007669"/>
    <property type="project" value="UniProtKB-KW"/>
</dbReference>
<keyword evidence="5 12" id="KW-0863">Zinc-finger</keyword>
<name>A0A9N9STF1_DIABA</name>
<evidence type="ECO:0000256" key="6">
    <source>
        <dbReference type="ARBA" id="ARBA00022833"/>
    </source>
</evidence>
<evidence type="ECO:0000256" key="8">
    <source>
        <dbReference type="ARBA" id="ARBA00023125"/>
    </source>
</evidence>
<feature type="compositionally biased region" description="Polar residues" evidence="13">
    <location>
        <begin position="134"/>
        <end position="143"/>
    </location>
</feature>
<keyword evidence="4" id="KW-0677">Repeat</keyword>
<evidence type="ECO:0000256" key="2">
    <source>
        <dbReference type="ARBA" id="ARBA00006991"/>
    </source>
</evidence>
<evidence type="ECO:0000256" key="12">
    <source>
        <dbReference type="PROSITE-ProRule" id="PRU00042"/>
    </source>
</evidence>
<proteinExistence type="inferred from homology"/>
<evidence type="ECO:0000259" key="14">
    <source>
        <dbReference type="PROSITE" id="PS50157"/>
    </source>
</evidence>
<comment type="subcellular location">
    <subcellularLocation>
        <location evidence="1">Nucleus</location>
    </subcellularLocation>
</comment>
<evidence type="ECO:0000256" key="10">
    <source>
        <dbReference type="ARBA" id="ARBA00023163"/>
    </source>
</evidence>
<evidence type="ECO:0000256" key="9">
    <source>
        <dbReference type="ARBA" id="ARBA00023159"/>
    </source>
</evidence>
<dbReference type="PANTHER" id="PTHR24399:SF31">
    <property type="entry name" value="ZINC FINGER PROTEIN PLAGL1"/>
    <property type="match status" value="1"/>
</dbReference>
<dbReference type="GO" id="GO:0001817">
    <property type="term" value="P:regulation of cytokine production"/>
    <property type="evidence" value="ECO:0007669"/>
    <property type="project" value="TreeGrafter"/>
</dbReference>
<evidence type="ECO:0000256" key="4">
    <source>
        <dbReference type="ARBA" id="ARBA00022737"/>
    </source>
</evidence>
<dbReference type="GO" id="GO:0002682">
    <property type="term" value="P:regulation of immune system process"/>
    <property type="evidence" value="ECO:0007669"/>
    <property type="project" value="TreeGrafter"/>
</dbReference>
<dbReference type="GO" id="GO:0001227">
    <property type="term" value="F:DNA-binding transcription repressor activity, RNA polymerase II-specific"/>
    <property type="evidence" value="ECO:0007669"/>
    <property type="project" value="TreeGrafter"/>
</dbReference>
<sequence>MGTPGDKAGSKEVVKTESEEPAPRPPDPQSQLLLFPPPSPSSTSSFSLQQTISSPGPPSSSDMGVINILPHFRTIASSPPQHVGTKPEALRQAELEQSTIERFYGQTKYYPDYQQPSTSYSTTSKSKTFLSSSEQPGPSGLQTPKSKPSASSASPGRLKRLRKTAQEQQGTPQSRKTYQCSYSHCNKICSSSEKLEKHEQTHTGSSPYKCEHCKKVFSSKFKLVRHALIHSDRKPFSCTVCDRTFHRKDHLKNHIKVHSPQKDIHICDSCKKQYTSLLSYRKHLALHAAEEGNLTCQICNDTFDSKEKILYHLKIHAGSRTVKNPNDKKFKCDQCDSKFFTRKDVRRHSVVHTGKRDFLCQYCPQRFGRKDHLVRHIKKSHNDKYKAEETITSITIKTEPKEILLASDVSVKSEYSESSLSNAPETFATVDSSLPLIEGDLTPFLDLLQIATATPYSVCTHTKLEIESGHLLPGEPELKDFGSAILEDIESTPRPLGF</sequence>
<evidence type="ECO:0000313" key="16">
    <source>
        <dbReference type="Proteomes" id="UP001153709"/>
    </source>
</evidence>
<evidence type="ECO:0000256" key="1">
    <source>
        <dbReference type="ARBA" id="ARBA00004123"/>
    </source>
</evidence>
<feature type="compositionally biased region" description="Low complexity" evidence="13">
    <location>
        <begin position="41"/>
        <end position="54"/>
    </location>
</feature>
<dbReference type="FunFam" id="3.30.160.60:FF:000231">
    <property type="entry name" value="PLAG1 like zinc finger 2"/>
    <property type="match status" value="1"/>
</dbReference>
<evidence type="ECO:0000256" key="5">
    <source>
        <dbReference type="ARBA" id="ARBA00022771"/>
    </source>
</evidence>
<dbReference type="InterPro" id="IPR013087">
    <property type="entry name" value="Znf_C2H2_type"/>
</dbReference>
<keyword evidence="6" id="KW-0862">Zinc</keyword>
<dbReference type="GO" id="GO:0005654">
    <property type="term" value="C:nucleoplasm"/>
    <property type="evidence" value="ECO:0007669"/>
    <property type="project" value="TreeGrafter"/>
</dbReference>
<keyword evidence="7" id="KW-0805">Transcription regulation</keyword>
<keyword evidence="16" id="KW-1185">Reference proteome</keyword>
<dbReference type="FunFam" id="3.30.160.60:FF:002343">
    <property type="entry name" value="Zinc finger protein 33A"/>
    <property type="match status" value="1"/>
</dbReference>
<dbReference type="Proteomes" id="UP001153709">
    <property type="component" value="Chromosome 2"/>
</dbReference>
<organism evidence="15 16">
    <name type="scientific">Diabrotica balteata</name>
    <name type="common">Banded cucumber beetle</name>
    <dbReference type="NCBI Taxonomy" id="107213"/>
    <lineage>
        <taxon>Eukaryota</taxon>
        <taxon>Metazoa</taxon>
        <taxon>Ecdysozoa</taxon>
        <taxon>Arthropoda</taxon>
        <taxon>Hexapoda</taxon>
        <taxon>Insecta</taxon>
        <taxon>Pterygota</taxon>
        <taxon>Neoptera</taxon>
        <taxon>Endopterygota</taxon>
        <taxon>Coleoptera</taxon>
        <taxon>Polyphaga</taxon>
        <taxon>Cucujiformia</taxon>
        <taxon>Chrysomeloidea</taxon>
        <taxon>Chrysomelidae</taxon>
        <taxon>Galerucinae</taxon>
        <taxon>Diabroticina</taxon>
        <taxon>Diabroticites</taxon>
        <taxon>Diabrotica</taxon>
    </lineage>
</organism>
<dbReference type="FunFam" id="3.30.160.60:FF:000065">
    <property type="entry name" value="B-cell CLL/lymphoma 6, member B"/>
    <property type="match status" value="1"/>
</dbReference>
<feature type="domain" description="C2H2-type" evidence="14">
    <location>
        <begin position="208"/>
        <end position="235"/>
    </location>
</feature>
<comment type="similarity">
    <text evidence="2">Belongs to the krueppel C2H2-type zinc-finger protein family.</text>
</comment>
<dbReference type="SUPFAM" id="SSF57667">
    <property type="entry name" value="beta-beta-alpha zinc fingers"/>
    <property type="match status" value="4"/>
</dbReference>
<dbReference type="Gene3D" id="3.30.160.60">
    <property type="entry name" value="Classic Zinc Finger"/>
    <property type="match status" value="6"/>
</dbReference>
<keyword evidence="11" id="KW-0539">Nucleus</keyword>
<keyword evidence="3" id="KW-0479">Metal-binding</keyword>
<evidence type="ECO:0000256" key="13">
    <source>
        <dbReference type="SAM" id="MobiDB-lite"/>
    </source>
</evidence>
<keyword evidence="8" id="KW-0238">DNA-binding</keyword>
<feature type="compositionally biased region" description="Basic and acidic residues" evidence="13">
    <location>
        <begin position="8"/>
        <end position="22"/>
    </location>
</feature>
<dbReference type="OrthoDB" id="3533395at2759"/>
<protein>
    <recommendedName>
        <fullName evidence="14">C2H2-type domain-containing protein</fullName>
    </recommendedName>
</protein>
<keyword evidence="10" id="KW-0804">Transcription</keyword>
<gene>
    <name evidence="15" type="ORF">DIABBA_LOCUS2920</name>
</gene>
<evidence type="ECO:0000256" key="11">
    <source>
        <dbReference type="ARBA" id="ARBA00023242"/>
    </source>
</evidence>
<dbReference type="PROSITE" id="PS00028">
    <property type="entry name" value="ZINC_FINGER_C2H2_1"/>
    <property type="match status" value="7"/>
</dbReference>
<feature type="compositionally biased region" description="Low complexity" evidence="13">
    <location>
        <begin position="144"/>
        <end position="155"/>
    </location>
</feature>
<dbReference type="EMBL" id="OU898277">
    <property type="protein sequence ID" value="CAG9829064.1"/>
    <property type="molecule type" value="Genomic_DNA"/>
</dbReference>
<dbReference type="AlphaFoldDB" id="A0A9N9STF1"/>
<feature type="region of interest" description="Disordered" evidence="13">
    <location>
        <begin position="106"/>
        <end position="175"/>
    </location>
</feature>
<evidence type="ECO:0000256" key="3">
    <source>
        <dbReference type="ARBA" id="ARBA00022723"/>
    </source>
</evidence>
<feature type="domain" description="C2H2-type" evidence="14">
    <location>
        <begin position="265"/>
        <end position="292"/>
    </location>
</feature>
<accession>A0A9N9STF1</accession>
<feature type="domain" description="C2H2-type" evidence="14">
    <location>
        <begin position="294"/>
        <end position="321"/>
    </location>
</feature>
<dbReference type="SMART" id="SM00355">
    <property type="entry name" value="ZnF_C2H2"/>
    <property type="match status" value="7"/>
</dbReference>
<evidence type="ECO:0000313" key="15">
    <source>
        <dbReference type="EMBL" id="CAG9829064.1"/>
    </source>
</evidence>
<feature type="domain" description="C2H2-type" evidence="14">
    <location>
        <begin position="178"/>
        <end position="207"/>
    </location>
</feature>
<feature type="region of interest" description="Disordered" evidence="13">
    <location>
        <begin position="1"/>
        <end position="66"/>
    </location>
</feature>